<dbReference type="Gene3D" id="3.40.50.720">
    <property type="entry name" value="NAD(P)-binding Rossmann-like Domain"/>
    <property type="match status" value="1"/>
</dbReference>
<dbReference type="EMBL" id="FWXV01000007">
    <property type="protein sequence ID" value="SMD22007.1"/>
    <property type="molecule type" value="Genomic_DNA"/>
</dbReference>
<protein>
    <submittedName>
        <fullName evidence="2">Uncharacterized conserved protein YbjT, contains NAD(P)-binding and DUF2867 domains</fullName>
    </submittedName>
</protein>
<dbReference type="InterPro" id="IPR051604">
    <property type="entry name" value="Ergot_Alk_Oxidoreductase"/>
</dbReference>
<accession>A0A1Y5Y1X6</accession>
<dbReference type="AlphaFoldDB" id="A0A1Y5Y1X6"/>
<dbReference type="Gene3D" id="3.90.25.10">
    <property type="entry name" value="UDP-galactose 4-epimerase, domain 1"/>
    <property type="match status" value="1"/>
</dbReference>
<proteinExistence type="predicted"/>
<dbReference type="InterPro" id="IPR036291">
    <property type="entry name" value="NAD(P)-bd_dom_sf"/>
</dbReference>
<feature type="domain" description="NAD(P)-binding" evidence="1">
    <location>
        <begin position="7"/>
        <end position="89"/>
    </location>
</feature>
<gene>
    <name evidence="2" type="ORF">SAMN05661093_07260</name>
</gene>
<evidence type="ECO:0000313" key="3">
    <source>
        <dbReference type="Proteomes" id="UP000192674"/>
    </source>
</evidence>
<evidence type="ECO:0000259" key="1">
    <source>
        <dbReference type="Pfam" id="PF13460"/>
    </source>
</evidence>
<organism evidence="2 3">
    <name type="scientific">Kibdelosporangium aridum</name>
    <dbReference type="NCBI Taxonomy" id="2030"/>
    <lineage>
        <taxon>Bacteria</taxon>
        <taxon>Bacillati</taxon>
        <taxon>Actinomycetota</taxon>
        <taxon>Actinomycetes</taxon>
        <taxon>Pseudonocardiales</taxon>
        <taxon>Pseudonocardiaceae</taxon>
        <taxon>Kibdelosporangium</taxon>
    </lineage>
</organism>
<reference evidence="2 3" key="1">
    <citation type="submission" date="2017-04" db="EMBL/GenBank/DDBJ databases">
        <authorList>
            <person name="Afonso C.L."/>
            <person name="Miller P.J."/>
            <person name="Scott M.A."/>
            <person name="Spackman E."/>
            <person name="Goraichik I."/>
            <person name="Dimitrov K.M."/>
            <person name="Suarez D.L."/>
            <person name="Swayne D.E."/>
        </authorList>
    </citation>
    <scope>NUCLEOTIDE SEQUENCE [LARGE SCALE GENOMIC DNA]</scope>
    <source>
        <strain evidence="2 3">DSM 43828</strain>
    </source>
</reference>
<name>A0A1Y5Y1X6_KIBAR</name>
<dbReference type="SUPFAM" id="SSF51735">
    <property type="entry name" value="NAD(P)-binding Rossmann-fold domains"/>
    <property type="match status" value="1"/>
</dbReference>
<dbReference type="OrthoDB" id="3207931at2"/>
<dbReference type="InterPro" id="IPR016040">
    <property type="entry name" value="NAD(P)-bd_dom"/>
</dbReference>
<sequence>MTILVTGATGNVGRHLVAQLVESGHRVRALSRNPATANLPAEAEVVAGDLTDAASLTAAFDGVTAAHLINFNGADGSPLTNGAEILAAAKGVEKVTILKGERGKSPLEEAVEASGLECTAIAPGEFMSNVLEWADSIRAEGVVHEAFGDVQSALVHDADIAAVAATALTTSGHAGKLYMVTGPEALTHADKVRILSEVLGRDIKYVELSRDEAVQRWRGFGYADEFIAFFLDLMDNPVEEALTPQPTVENVTGKPARPFAQWVRENAAAFS</sequence>
<dbReference type="PANTHER" id="PTHR43162:SF1">
    <property type="entry name" value="PRESTALK A DIFFERENTIATION PROTEIN A"/>
    <property type="match status" value="1"/>
</dbReference>
<keyword evidence="3" id="KW-1185">Reference proteome</keyword>
<dbReference type="RefSeq" id="WP_084431098.1">
    <property type="nucleotide sequence ID" value="NZ_FWXV01000007.1"/>
</dbReference>
<dbReference type="Pfam" id="PF13460">
    <property type="entry name" value="NAD_binding_10"/>
    <property type="match status" value="1"/>
</dbReference>
<dbReference type="Proteomes" id="UP000192674">
    <property type="component" value="Unassembled WGS sequence"/>
</dbReference>
<evidence type="ECO:0000313" key="2">
    <source>
        <dbReference type="EMBL" id="SMD22007.1"/>
    </source>
</evidence>
<dbReference type="PANTHER" id="PTHR43162">
    <property type="match status" value="1"/>
</dbReference>